<feature type="domain" description="Histidine kinase" evidence="9">
    <location>
        <begin position="415"/>
        <end position="631"/>
    </location>
</feature>
<evidence type="ECO:0000259" key="11">
    <source>
        <dbReference type="PROSITE" id="PS50885"/>
    </source>
</evidence>
<evidence type="ECO:0000259" key="9">
    <source>
        <dbReference type="PROSITE" id="PS50109"/>
    </source>
</evidence>
<feature type="domain" description="Response regulatory" evidence="10">
    <location>
        <begin position="648"/>
        <end position="768"/>
    </location>
</feature>
<dbReference type="CDD" id="cd00082">
    <property type="entry name" value="HisKA"/>
    <property type="match status" value="1"/>
</dbReference>
<dbReference type="Pfam" id="PF00072">
    <property type="entry name" value="Response_reg"/>
    <property type="match status" value="1"/>
</dbReference>
<feature type="domain" description="HAMP" evidence="11">
    <location>
        <begin position="220"/>
        <end position="272"/>
    </location>
</feature>
<keyword evidence="8" id="KW-1133">Transmembrane helix</keyword>
<dbReference type="PROSITE" id="PS50885">
    <property type="entry name" value="HAMP"/>
    <property type="match status" value="1"/>
</dbReference>
<keyword evidence="5" id="KW-0808">Transferase</keyword>
<dbReference type="InterPro" id="IPR003660">
    <property type="entry name" value="HAMP_dom"/>
</dbReference>
<evidence type="ECO:0000256" key="5">
    <source>
        <dbReference type="ARBA" id="ARBA00022679"/>
    </source>
</evidence>
<sequence>MGLNLLKILNENFRIKIFAAIIFFIFLISASFTSLFIHNQIKTLKDNLIKEGKVLASVLAYNSRIGVFSENKELLEGPAEGIFQQGDVLEVLVFNPDGVLLKSKKRPGKRISEKSTEEDELVRRKIFEKLKKSILPFYIEEKNHIEFWTPVISSSGHLMEESMFFVKDPLQRNDRLIGFVKITMDKEILYKQFNDILHKSILMGIIFLMIGSGATYIVVKGITKPLNRLTESVKIFGMEGVVEEVPVETEDEIGELAKAFNNMADSLKGREAALRESETRYRTLFENMVEGFAYCRILFEDGQPQDFVCLVVNDAFQTLTGFKDVAGKKVSEVIPGIRKTDPELFERFARVALTGLSERFEFYINAMDMWFNLSVYSPEKEFFVVVSDDITERKRTEEELLKAKKLESLGILAGGIAHDFNNILTAISGNISLAKMDVDSDSKIFDFLNAAELASVRAQALTMQLLTFAKGGTPVKEISSIASILKESSLFVLTGSKSKCEFSIAENLWSVEADPGQISRVINNIVINANQAMPEGGVIQIRAWNKEIEKEHGLPVKPGRYIMITIKDQGVGIAENNLSKIFDPYFSTKQTGRGLGLASAYSIIKKHHGHISVNSSQDKGTIFTIYLPASGKEIPVKEEPARLTGEGRILIMDDDKYLTEMMGDMLEILGYEAEFANDGAEAVALYKKGMESGKPYDAVILDLTVPGSMGGKDVIKILHEIDPKVKAVVSSGYSDDPVMSDFGEFGFKGMMPKPFDANVLGKVLNDVIKTTN</sequence>
<proteinExistence type="predicted"/>
<evidence type="ECO:0000256" key="7">
    <source>
        <dbReference type="PROSITE-ProRule" id="PRU00169"/>
    </source>
</evidence>
<dbReference type="Gene3D" id="3.30.450.20">
    <property type="entry name" value="PAS domain"/>
    <property type="match status" value="1"/>
</dbReference>
<dbReference type="Pfam" id="PF02518">
    <property type="entry name" value="HATPase_c"/>
    <property type="match status" value="1"/>
</dbReference>
<dbReference type="PANTHER" id="PTHR43065">
    <property type="entry name" value="SENSOR HISTIDINE KINASE"/>
    <property type="match status" value="1"/>
</dbReference>
<dbReference type="SMART" id="SM00304">
    <property type="entry name" value="HAMP"/>
    <property type="match status" value="1"/>
</dbReference>
<dbReference type="PRINTS" id="PR00344">
    <property type="entry name" value="BCTRLSENSOR"/>
</dbReference>
<keyword evidence="8" id="KW-0812">Transmembrane</keyword>
<dbReference type="Pfam" id="PF00512">
    <property type="entry name" value="HisKA"/>
    <property type="match status" value="1"/>
</dbReference>
<evidence type="ECO:0000256" key="4">
    <source>
        <dbReference type="ARBA" id="ARBA00022553"/>
    </source>
</evidence>
<dbReference type="InterPro" id="IPR036097">
    <property type="entry name" value="HisK_dim/P_sf"/>
</dbReference>
<dbReference type="InterPro" id="IPR001789">
    <property type="entry name" value="Sig_transdc_resp-reg_receiver"/>
</dbReference>
<feature type="transmembrane region" description="Helical" evidence="8">
    <location>
        <begin position="201"/>
        <end position="219"/>
    </location>
</feature>
<dbReference type="SUPFAM" id="SSF52172">
    <property type="entry name" value="CheY-like"/>
    <property type="match status" value="1"/>
</dbReference>
<dbReference type="SMART" id="SM00388">
    <property type="entry name" value="HisKA"/>
    <property type="match status" value="1"/>
</dbReference>
<evidence type="ECO:0000256" key="8">
    <source>
        <dbReference type="SAM" id="Phobius"/>
    </source>
</evidence>
<dbReference type="InterPro" id="IPR036890">
    <property type="entry name" value="HATPase_C_sf"/>
</dbReference>
<comment type="subcellular location">
    <subcellularLocation>
        <location evidence="2">Membrane</location>
    </subcellularLocation>
</comment>
<evidence type="ECO:0000259" key="10">
    <source>
        <dbReference type="PROSITE" id="PS50110"/>
    </source>
</evidence>
<dbReference type="Pfam" id="PF00672">
    <property type="entry name" value="HAMP"/>
    <property type="match status" value="1"/>
</dbReference>
<dbReference type="Gene3D" id="3.40.50.2300">
    <property type="match status" value="1"/>
</dbReference>
<dbReference type="SMART" id="SM00448">
    <property type="entry name" value="REC"/>
    <property type="match status" value="1"/>
</dbReference>
<organism evidence="12">
    <name type="scientific">uncultured Desulfobacterium sp</name>
    <dbReference type="NCBI Taxonomy" id="201089"/>
    <lineage>
        <taxon>Bacteria</taxon>
        <taxon>Pseudomonadati</taxon>
        <taxon>Thermodesulfobacteriota</taxon>
        <taxon>Desulfobacteria</taxon>
        <taxon>Desulfobacterales</taxon>
        <taxon>Desulfobacteriaceae</taxon>
        <taxon>Desulfobacterium</taxon>
        <taxon>environmental samples</taxon>
    </lineage>
</organism>
<keyword evidence="4 7" id="KW-0597">Phosphoprotein</keyword>
<evidence type="ECO:0000256" key="6">
    <source>
        <dbReference type="ARBA" id="ARBA00022777"/>
    </source>
</evidence>
<dbReference type="PROSITE" id="PS50109">
    <property type="entry name" value="HIS_KIN"/>
    <property type="match status" value="1"/>
</dbReference>
<dbReference type="PANTHER" id="PTHR43065:SF42">
    <property type="entry name" value="TWO-COMPONENT SENSOR PPRA"/>
    <property type="match status" value="1"/>
</dbReference>
<dbReference type="InterPro" id="IPR000014">
    <property type="entry name" value="PAS"/>
</dbReference>
<dbReference type="SUPFAM" id="SSF55874">
    <property type="entry name" value="ATPase domain of HSP90 chaperone/DNA topoisomerase II/histidine kinase"/>
    <property type="match status" value="1"/>
</dbReference>
<comment type="catalytic activity">
    <reaction evidence="1">
        <text>ATP + protein L-histidine = ADP + protein N-phospho-L-histidine.</text>
        <dbReference type="EC" id="2.7.13.3"/>
    </reaction>
</comment>
<feature type="modified residue" description="4-aspartylphosphate" evidence="7">
    <location>
        <position position="702"/>
    </location>
</feature>
<dbReference type="InterPro" id="IPR004358">
    <property type="entry name" value="Sig_transdc_His_kin-like_C"/>
</dbReference>
<dbReference type="AlphaFoldDB" id="E1YEZ5"/>
<name>E1YEZ5_9BACT</name>
<evidence type="ECO:0000256" key="3">
    <source>
        <dbReference type="ARBA" id="ARBA00012438"/>
    </source>
</evidence>
<dbReference type="SUPFAM" id="SSF158472">
    <property type="entry name" value="HAMP domain-like"/>
    <property type="match status" value="1"/>
</dbReference>
<dbReference type="Gene3D" id="3.30.565.10">
    <property type="entry name" value="Histidine kinase-like ATPase, C-terminal domain"/>
    <property type="match status" value="1"/>
</dbReference>
<dbReference type="InterPro" id="IPR035965">
    <property type="entry name" value="PAS-like_dom_sf"/>
</dbReference>
<dbReference type="NCBIfam" id="TIGR00229">
    <property type="entry name" value="sensory_box"/>
    <property type="match status" value="1"/>
</dbReference>
<evidence type="ECO:0000256" key="2">
    <source>
        <dbReference type="ARBA" id="ARBA00004370"/>
    </source>
</evidence>
<dbReference type="SUPFAM" id="SSF55785">
    <property type="entry name" value="PYP-like sensor domain (PAS domain)"/>
    <property type="match status" value="1"/>
</dbReference>
<gene>
    <name evidence="12" type="ORF">N47_J01200</name>
</gene>
<dbReference type="GO" id="GO:0000155">
    <property type="term" value="F:phosphorelay sensor kinase activity"/>
    <property type="evidence" value="ECO:0007669"/>
    <property type="project" value="InterPro"/>
</dbReference>
<dbReference type="SMART" id="SM00387">
    <property type="entry name" value="HATPase_c"/>
    <property type="match status" value="1"/>
</dbReference>
<dbReference type="Pfam" id="PF13188">
    <property type="entry name" value="PAS_8"/>
    <property type="match status" value="1"/>
</dbReference>
<reference evidence="12" key="1">
    <citation type="journal article" date="2011" name="Environ. Microbiol.">
        <title>Genomic insights into the metabolic potential of the polycyclic aromatic hydrocarbon degrading sulfate-reducing Deltaproteobacterium N47.</title>
        <authorList>
            <person name="Bergmann F."/>
            <person name="Selesi D."/>
            <person name="Weinmaier T."/>
            <person name="Tischler P."/>
            <person name="Rattei T."/>
            <person name="Meckenstock R.U."/>
        </authorList>
    </citation>
    <scope>NUCLEOTIDE SEQUENCE</scope>
</reference>
<keyword evidence="8" id="KW-0472">Membrane</keyword>
<feature type="transmembrane region" description="Helical" evidence="8">
    <location>
        <begin position="15"/>
        <end position="37"/>
    </location>
</feature>
<dbReference type="EMBL" id="FR695872">
    <property type="protein sequence ID" value="CBX29139.1"/>
    <property type="molecule type" value="Genomic_DNA"/>
</dbReference>
<dbReference type="InterPro" id="IPR005467">
    <property type="entry name" value="His_kinase_dom"/>
</dbReference>
<dbReference type="SUPFAM" id="SSF47384">
    <property type="entry name" value="Homodimeric domain of signal transducing histidine kinase"/>
    <property type="match status" value="1"/>
</dbReference>
<dbReference type="InterPro" id="IPR011006">
    <property type="entry name" value="CheY-like_superfamily"/>
</dbReference>
<dbReference type="Gene3D" id="1.10.287.130">
    <property type="match status" value="1"/>
</dbReference>
<dbReference type="GO" id="GO:0016020">
    <property type="term" value="C:membrane"/>
    <property type="evidence" value="ECO:0007669"/>
    <property type="project" value="UniProtKB-SubCell"/>
</dbReference>
<evidence type="ECO:0000256" key="1">
    <source>
        <dbReference type="ARBA" id="ARBA00000085"/>
    </source>
</evidence>
<dbReference type="Gene3D" id="1.10.8.500">
    <property type="entry name" value="HAMP domain in histidine kinase"/>
    <property type="match status" value="1"/>
</dbReference>
<accession>E1YEZ5</accession>
<protein>
    <recommendedName>
        <fullName evidence="3">histidine kinase</fullName>
        <ecNumber evidence="3">2.7.13.3</ecNumber>
    </recommendedName>
</protein>
<dbReference type="InterPro" id="IPR003661">
    <property type="entry name" value="HisK_dim/P_dom"/>
</dbReference>
<dbReference type="PROSITE" id="PS50110">
    <property type="entry name" value="RESPONSE_REGULATORY"/>
    <property type="match status" value="1"/>
</dbReference>
<evidence type="ECO:0000313" key="12">
    <source>
        <dbReference type="EMBL" id="CBX29139.1"/>
    </source>
</evidence>
<dbReference type="InterPro" id="IPR003594">
    <property type="entry name" value="HATPase_dom"/>
</dbReference>
<dbReference type="CDD" id="cd06225">
    <property type="entry name" value="HAMP"/>
    <property type="match status" value="1"/>
</dbReference>
<keyword evidence="6" id="KW-0418">Kinase</keyword>
<dbReference type="EC" id="2.7.13.3" evidence="3"/>